<dbReference type="OrthoDB" id="5366485at2759"/>
<dbReference type="PANTHER" id="PTHR42093:SF1">
    <property type="match status" value="1"/>
</dbReference>
<dbReference type="RefSeq" id="XP_016210999.1">
    <property type="nucleotide sequence ID" value="XM_016361179.1"/>
</dbReference>
<dbReference type="InParanoid" id="A0A0D2A3V6"/>
<dbReference type="AlphaFoldDB" id="A0A0D2A3V6"/>
<evidence type="ECO:0000256" key="1">
    <source>
        <dbReference type="SAM" id="MobiDB-lite"/>
    </source>
</evidence>
<gene>
    <name evidence="2" type="ORF">PV09_07416</name>
</gene>
<dbReference type="VEuPathDB" id="FungiDB:PV09_07416"/>
<dbReference type="InterPro" id="IPR056539">
    <property type="entry name" value="NuiA-like"/>
</dbReference>
<evidence type="ECO:0000313" key="3">
    <source>
        <dbReference type="Proteomes" id="UP000053259"/>
    </source>
</evidence>
<proteinExistence type="predicted"/>
<name>A0A0D2A3V6_9PEZI</name>
<dbReference type="HOGENOM" id="CLU_092474_2_0_1"/>
<evidence type="ECO:0000313" key="2">
    <source>
        <dbReference type="EMBL" id="KIW01130.1"/>
    </source>
</evidence>
<feature type="region of interest" description="Disordered" evidence="1">
    <location>
        <begin position="74"/>
        <end position="95"/>
    </location>
</feature>
<organism evidence="2 3">
    <name type="scientific">Verruconis gallopava</name>
    <dbReference type="NCBI Taxonomy" id="253628"/>
    <lineage>
        <taxon>Eukaryota</taxon>
        <taxon>Fungi</taxon>
        <taxon>Dikarya</taxon>
        <taxon>Ascomycota</taxon>
        <taxon>Pezizomycotina</taxon>
        <taxon>Dothideomycetes</taxon>
        <taxon>Pleosporomycetidae</taxon>
        <taxon>Venturiales</taxon>
        <taxon>Sympoventuriaceae</taxon>
        <taxon>Verruconis</taxon>
    </lineage>
</organism>
<keyword evidence="3" id="KW-1185">Reference proteome</keyword>
<accession>A0A0D2A3V6</accession>
<dbReference type="Proteomes" id="UP000053259">
    <property type="component" value="Unassembled WGS sequence"/>
</dbReference>
<dbReference type="Pfam" id="PF23151">
    <property type="entry name" value="NuiA_2"/>
    <property type="match status" value="1"/>
</dbReference>
<dbReference type="GeneID" id="27315389"/>
<protein>
    <submittedName>
        <fullName evidence="2">Uncharacterized protein</fullName>
    </submittedName>
</protein>
<dbReference type="PANTHER" id="PTHR42093">
    <property type="match status" value="1"/>
</dbReference>
<reference evidence="2 3" key="1">
    <citation type="submission" date="2015-01" db="EMBL/GenBank/DDBJ databases">
        <title>The Genome Sequence of Ochroconis gallopava CBS43764.</title>
        <authorList>
            <consortium name="The Broad Institute Genomics Platform"/>
            <person name="Cuomo C."/>
            <person name="de Hoog S."/>
            <person name="Gorbushina A."/>
            <person name="Stielow B."/>
            <person name="Teixiera M."/>
            <person name="Abouelleil A."/>
            <person name="Chapman S.B."/>
            <person name="Priest M."/>
            <person name="Young S.K."/>
            <person name="Wortman J."/>
            <person name="Nusbaum C."/>
            <person name="Birren B."/>
        </authorList>
    </citation>
    <scope>NUCLEOTIDE SEQUENCE [LARGE SCALE GENOMIC DNA]</scope>
    <source>
        <strain evidence="2 3">CBS 43764</strain>
    </source>
</reference>
<dbReference type="EMBL" id="KN847557">
    <property type="protein sequence ID" value="KIW01130.1"/>
    <property type="molecule type" value="Genomic_DNA"/>
</dbReference>
<sequence>MSNPVSRVFARRASHLKACALEPRKLRAASPHSRLSNLCQFNSLSQKNLAFKPPAMGSDEDYAAFLDKANQDVSGGASAQSATKSRPKATNTSVPSSLQKIEAYYTTDADEPFEPVSLKWEGDGIPSASDFSDLIDAKAESISAKEFDPAGQYAELIEAVKKEGCGEVGYFRVALGGTRSEVWVVSANGKGKLVGLRAVAVMS</sequence>